<sequence>MARPSAGHIERTILDTAAGYFARLGYSGTSVQTVATAVGLSKAGLLHHFPSKEALGEAVRERSHALMREAVEQVADLPLGPDRDRLALEILVDQAGRSPGLVAYLISAMATGSEQVRPAPVLEAFGVSGEPASDRFVRVIGALGALAMLTLLAHEDGWSTTWRNRIVAVAVDTLGHG</sequence>
<dbReference type="GO" id="GO:0003700">
    <property type="term" value="F:DNA-binding transcription factor activity"/>
    <property type="evidence" value="ECO:0007669"/>
    <property type="project" value="TreeGrafter"/>
</dbReference>
<keyword evidence="3" id="KW-0804">Transcription</keyword>
<evidence type="ECO:0000256" key="4">
    <source>
        <dbReference type="PROSITE-ProRule" id="PRU00335"/>
    </source>
</evidence>
<proteinExistence type="predicted"/>
<accession>A0A9X1NH58</accession>
<reference evidence="6" key="1">
    <citation type="submission" date="2021-11" db="EMBL/GenBank/DDBJ databases">
        <title>Streptomyces corallinus and Kineosporia corallina sp. nov., two new coral-derived marine actinobacteria.</title>
        <authorList>
            <person name="Buangrab K."/>
            <person name="Sutthacheep M."/>
            <person name="Yeemin T."/>
            <person name="Harunari E."/>
            <person name="Igarashi Y."/>
            <person name="Sripreechasak P."/>
            <person name="Kanchanasin P."/>
            <person name="Tanasupawat S."/>
            <person name="Phongsopitanun W."/>
        </authorList>
    </citation>
    <scope>NUCLEOTIDE SEQUENCE</scope>
    <source>
        <strain evidence="6">JCM 31032</strain>
    </source>
</reference>
<evidence type="ECO:0000313" key="6">
    <source>
        <dbReference type="EMBL" id="MCD5314063.1"/>
    </source>
</evidence>
<feature type="DNA-binding region" description="H-T-H motif" evidence="4">
    <location>
        <begin position="30"/>
        <end position="49"/>
    </location>
</feature>
<dbReference type="GO" id="GO:0000976">
    <property type="term" value="F:transcription cis-regulatory region binding"/>
    <property type="evidence" value="ECO:0007669"/>
    <property type="project" value="TreeGrafter"/>
</dbReference>
<evidence type="ECO:0000256" key="1">
    <source>
        <dbReference type="ARBA" id="ARBA00023015"/>
    </source>
</evidence>
<dbReference type="InterPro" id="IPR050109">
    <property type="entry name" value="HTH-type_TetR-like_transc_reg"/>
</dbReference>
<dbReference type="Proteomes" id="UP001138997">
    <property type="component" value="Unassembled WGS sequence"/>
</dbReference>
<comment type="caution">
    <text evidence="6">The sequence shown here is derived from an EMBL/GenBank/DDBJ whole genome shotgun (WGS) entry which is preliminary data.</text>
</comment>
<dbReference type="PRINTS" id="PR00455">
    <property type="entry name" value="HTHTETR"/>
</dbReference>
<feature type="domain" description="HTH tetR-type" evidence="5">
    <location>
        <begin position="7"/>
        <end position="67"/>
    </location>
</feature>
<evidence type="ECO:0000256" key="2">
    <source>
        <dbReference type="ARBA" id="ARBA00023125"/>
    </source>
</evidence>
<evidence type="ECO:0000259" key="5">
    <source>
        <dbReference type="PROSITE" id="PS50977"/>
    </source>
</evidence>
<gene>
    <name evidence="6" type="ORF">LR394_24450</name>
</gene>
<dbReference type="InterPro" id="IPR001647">
    <property type="entry name" value="HTH_TetR"/>
</dbReference>
<dbReference type="PROSITE" id="PS50977">
    <property type="entry name" value="HTH_TETR_2"/>
    <property type="match status" value="1"/>
</dbReference>
<evidence type="ECO:0000313" key="7">
    <source>
        <dbReference type="Proteomes" id="UP001138997"/>
    </source>
</evidence>
<dbReference type="PANTHER" id="PTHR30055:SF234">
    <property type="entry name" value="HTH-TYPE TRANSCRIPTIONAL REGULATOR BETI"/>
    <property type="match status" value="1"/>
</dbReference>
<dbReference type="Gene3D" id="1.10.357.10">
    <property type="entry name" value="Tetracycline Repressor, domain 2"/>
    <property type="match status" value="1"/>
</dbReference>
<organism evidence="6 7">
    <name type="scientific">Kineosporia babensis</name>
    <dbReference type="NCBI Taxonomy" id="499548"/>
    <lineage>
        <taxon>Bacteria</taxon>
        <taxon>Bacillati</taxon>
        <taxon>Actinomycetota</taxon>
        <taxon>Actinomycetes</taxon>
        <taxon>Kineosporiales</taxon>
        <taxon>Kineosporiaceae</taxon>
        <taxon>Kineosporia</taxon>
    </lineage>
</organism>
<dbReference type="EMBL" id="JAJOMB010000014">
    <property type="protein sequence ID" value="MCD5314063.1"/>
    <property type="molecule type" value="Genomic_DNA"/>
</dbReference>
<dbReference type="Pfam" id="PF00440">
    <property type="entry name" value="TetR_N"/>
    <property type="match status" value="1"/>
</dbReference>
<dbReference type="AlphaFoldDB" id="A0A9X1NH58"/>
<keyword evidence="2 4" id="KW-0238">DNA-binding</keyword>
<dbReference type="InterPro" id="IPR009057">
    <property type="entry name" value="Homeodomain-like_sf"/>
</dbReference>
<keyword evidence="7" id="KW-1185">Reference proteome</keyword>
<dbReference type="SUPFAM" id="SSF46689">
    <property type="entry name" value="Homeodomain-like"/>
    <property type="match status" value="1"/>
</dbReference>
<dbReference type="PANTHER" id="PTHR30055">
    <property type="entry name" value="HTH-TYPE TRANSCRIPTIONAL REGULATOR RUTR"/>
    <property type="match status" value="1"/>
</dbReference>
<evidence type="ECO:0000256" key="3">
    <source>
        <dbReference type="ARBA" id="ARBA00023163"/>
    </source>
</evidence>
<keyword evidence="1" id="KW-0805">Transcription regulation</keyword>
<name>A0A9X1NH58_9ACTN</name>
<protein>
    <submittedName>
        <fullName evidence="6">TetR/AcrR family transcriptional regulator</fullName>
    </submittedName>
</protein>
<dbReference type="RefSeq" id="WP_231446282.1">
    <property type="nucleotide sequence ID" value="NZ_JAJOMB010000014.1"/>
</dbReference>